<reference evidence="8" key="1">
    <citation type="submission" date="2025-08" db="UniProtKB">
        <authorList>
            <consortium name="RefSeq"/>
        </authorList>
    </citation>
    <scope>IDENTIFICATION</scope>
    <source>
        <tissue evidence="8">Thorax and Abdomen</tissue>
    </source>
</reference>
<comment type="catalytic activity">
    <reaction evidence="2">
        <text>2-oxoglutaramate + H2O = 2-oxoglutarate + NH4(+)</text>
        <dbReference type="Rhea" id="RHEA:32963"/>
        <dbReference type="ChEBI" id="CHEBI:15377"/>
        <dbReference type="ChEBI" id="CHEBI:16769"/>
        <dbReference type="ChEBI" id="CHEBI:16810"/>
        <dbReference type="ChEBI" id="CHEBI:28938"/>
        <dbReference type="EC" id="3.5.1.3"/>
    </reaction>
    <physiologicalReaction direction="left-to-right" evidence="2">
        <dbReference type="Rhea" id="RHEA:32964"/>
    </physiologicalReaction>
</comment>
<organism evidence="7 8">
    <name type="scientific">Neodiprion lecontei</name>
    <name type="common">Redheaded pine sawfly</name>
    <dbReference type="NCBI Taxonomy" id="441921"/>
    <lineage>
        <taxon>Eukaryota</taxon>
        <taxon>Metazoa</taxon>
        <taxon>Ecdysozoa</taxon>
        <taxon>Arthropoda</taxon>
        <taxon>Hexapoda</taxon>
        <taxon>Insecta</taxon>
        <taxon>Pterygota</taxon>
        <taxon>Neoptera</taxon>
        <taxon>Endopterygota</taxon>
        <taxon>Hymenoptera</taxon>
        <taxon>Tenthredinoidea</taxon>
        <taxon>Diprionidae</taxon>
        <taxon>Diprioninae</taxon>
        <taxon>Neodiprion</taxon>
    </lineage>
</organism>
<evidence type="ECO:0000259" key="6">
    <source>
        <dbReference type="PROSITE" id="PS50263"/>
    </source>
</evidence>
<dbReference type="InterPro" id="IPR003010">
    <property type="entry name" value="C-N_Hydrolase"/>
</dbReference>
<dbReference type="PANTHER" id="PTHR23088:SF30">
    <property type="entry name" value="OMEGA-AMIDASE NIT2"/>
    <property type="match status" value="1"/>
</dbReference>
<dbReference type="SUPFAM" id="SSF56317">
    <property type="entry name" value="Carbon-nitrogen hydrolase"/>
    <property type="match status" value="1"/>
</dbReference>
<dbReference type="PANTHER" id="PTHR23088">
    <property type="entry name" value="NITRILASE-RELATED"/>
    <property type="match status" value="1"/>
</dbReference>
<dbReference type="GeneID" id="107221654"/>
<sequence length="305" mass="34153">MTTLRLALVQLAVTDDKAINISRAISFVKQAKQRDADVVALPECFNSPYGTVHFRNFAENIPAGETSLALSAAAKTNEIYVIGGSIPERDGEQLFNTCTVWDSKGTFIGKYRKMHLFDVDVEGKISFKESDTITAGNELFTFRVKGWKIGLGICHDIRFEELARLYRNLGNPIHNESTLPHTLPYTHSFSAVHPSTGCQLMFYPGAFESTVTGPLHWSLLQRARANDAQLYVAGVSSAKVDGFGYESYGHTQLTDPWGRVLKELEFAEDMIVADIDMTVVDEVRTQIPIFGQRREDLYETAWMKN</sequence>
<dbReference type="Gene3D" id="3.60.110.10">
    <property type="entry name" value="Carbon-nitrogen hydrolase"/>
    <property type="match status" value="1"/>
</dbReference>
<evidence type="ECO:0000256" key="5">
    <source>
        <dbReference type="ARBA" id="ARBA00048745"/>
    </source>
</evidence>
<evidence type="ECO:0000313" key="7">
    <source>
        <dbReference type="Proteomes" id="UP000829291"/>
    </source>
</evidence>
<comment type="catalytic activity">
    <reaction evidence="5">
        <text>2-oxosuccinamate + H2O = oxaloacetate + NH4(+)</text>
        <dbReference type="Rhea" id="RHEA:59412"/>
        <dbReference type="ChEBI" id="CHEBI:15377"/>
        <dbReference type="ChEBI" id="CHEBI:16452"/>
        <dbReference type="ChEBI" id="CHEBI:28938"/>
        <dbReference type="ChEBI" id="CHEBI:57735"/>
        <dbReference type="EC" id="3.5.1.3"/>
    </reaction>
    <physiologicalReaction direction="left-to-right" evidence="5">
        <dbReference type="Rhea" id="RHEA:59413"/>
    </physiologicalReaction>
</comment>
<keyword evidence="1" id="KW-0378">Hydrolase</keyword>
<evidence type="ECO:0000313" key="8">
    <source>
        <dbReference type="RefSeq" id="XP_046593977.1"/>
    </source>
</evidence>
<dbReference type="CDD" id="cd07572">
    <property type="entry name" value="nit"/>
    <property type="match status" value="1"/>
</dbReference>
<feature type="domain" description="CN hydrolase" evidence="6">
    <location>
        <begin position="4"/>
        <end position="277"/>
    </location>
</feature>
<evidence type="ECO:0000256" key="3">
    <source>
        <dbReference type="ARBA" id="ARBA00039118"/>
    </source>
</evidence>
<dbReference type="InterPro" id="IPR045254">
    <property type="entry name" value="Nit1/2_C-N_Hydrolase"/>
</dbReference>
<gene>
    <name evidence="8" type="primary">LOC107221654</name>
</gene>
<dbReference type="Proteomes" id="UP000829291">
    <property type="component" value="Chromosome 4"/>
</dbReference>
<evidence type="ECO:0000256" key="1">
    <source>
        <dbReference type="ARBA" id="ARBA00022801"/>
    </source>
</evidence>
<dbReference type="Pfam" id="PF00795">
    <property type="entry name" value="CN_hydrolase"/>
    <property type="match status" value="1"/>
</dbReference>
<dbReference type="EC" id="3.5.1.3" evidence="3"/>
<accession>A0ABM3G139</accession>
<proteinExistence type="predicted"/>
<dbReference type="PROSITE" id="PS50263">
    <property type="entry name" value="CN_HYDROLASE"/>
    <property type="match status" value="1"/>
</dbReference>
<evidence type="ECO:0000256" key="2">
    <source>
        <dbReference type="ARBA" id="ARBA00036637"/>
    </source>
</evidence>
<dbReference type="RefSeq" id="XP_046593977.1">
    <property type="nucleotide sequence ID" value="XM_046738021.1"/>
</dbReference>
<keyword evidence="7" id="KW-1185">Reference proteome</keyword>
<protein>
    <recommendedName>
        <fullName evidence="3">omega-amidase</fullName>
        <ecNumber evidence="3">3.5.1.3</ecNumber>
    </recommendedName>
    <alternativeName>
        <fullName evidence="4">Nitrilase homolog 2</fullName>
    </alternativeName>
</protein>
<dbReference type="InterPro" id="IPR036526">
    <property type="entry name" value="C-N_Hydrolase_sf"/>
</dbReference>
<name>A0ABM3G139_NEOLC</name>
<evidence type="ECO:0000256" key="4">
    <source>
        <dbReference type="ARBA" id="ARBA00041576"/>
    </source>
</evidence>